<protein>
    <submittedName>
        <fullName evidence="3">MerR family transcriptional regulator</fullName>
    </submittedName>
</protein>
<dbReference type="RefSeq" id="WP_186910800.1">
    <property type="nucleotide sequence ID" value="NZ_JACOFV010000001.1"/>
</dbReference>
<sequence>MNKNSKFATRNFSLSDLCVLADISIRTARYYVQIGLVDKPEGETRAARYDSHHLEQLLLVKKWTSAGVSLDRIRQLLHGEESPVPAKPRLPGSIEVCSHLTVADGIEIVIEPGRAGLSSEQMRRFVRGVMQLYQDLDSEG</sequence>
<dbReference type="GO" id="GO:0003700">
    <property type="term" value="F:DNA-binding transcription factor activity"/>
    <property type="evidence" value="ECO:0007669"/>
    <property type="project" value="InterPro"/>
</dbReference>
<evidence type="ECO:0000313" key="3">
    <source>
        <dbReference type="EMBL" id="MBC3860883.1"/>
    </source>
</evidence>
<keyword evidence="4" id="KW-1185">Reference proteome</keyword>
<evidence type="ECO:0000313" key="4">
    <source>
        <dbReference type="Proteomes" id="UP000634011"/>
    </source>
</evidence>
<feature type="domain" description="HTH merR-type" evidence="2">
    <location>
        <begin position="11"/>
        <end position="79"/>
    </location>
</feature>
<dbReference type="Proteomes" id="UP000634011">
    <property type="component" value="Unassembled WGS sequence"/>
</dbReference>
<dbReference type="SUPFAM" id="SSF46955">
    <property type="entry name" value="Putative DNA-binding domain"/>
    <property type="match status" value="1"/>
</dbReference>
<evidence type="ECO:0000256" key="1">
    <source>
        <dbReference type="ARBA" id="ARBA00023125"/>
    </source>
</evidence>
<dbReference type="InterPro" id="IPR009061">
    <property type="entry name" value="DNA-bd_dom_put_sf"/>
</dbReference>
<proteinExistence type="predicted"/>
<dbReference type="PROSITE" id="PS50937">
    <property type="entry name" value="HTH_MERR_2"/>
    <property type="match status" value="1"/>
</dbReference>
<comment type="caution">
    <text evidence="3">The sequence shown here is derived from an EMBL/GenBank/DDBJ whole genome shotgun (WGS) entry which is preliminary data.</text>
</comment>
<dbReference type="Gene3D" id="1.10.1660.10">
    <property type="match status" value="1"/>
</dbReference>
<dbReference type="PANTHER" id="PTHR30204:SF93">
    <property type="entry name" value="HTH MERR-TYPE DOMAIN-CONTAINING PROTEIN"/>
    <property type="match status" value="1"/>
</dbReference>
<accession>A0A923HEG2</accession>
<evidence type="ECO:0000259" key="2">
    <source>
        <dbReference type="PROSITE" id="PS50937"/>
    </source>
</evidence>
<dbReference type="AlphaFoldDB" id="A0A923HEG2"/>
<dbReference type="EMBL" id="JACOFV010000001">
    <property type="protein sequence ID" value="MBC3860883.1"/>
    <property type="molecule type" value="Genomic_DNA"/>
</dbReference>
<gene>
    <name evidence="3" type="ORF">H8K32_02130</name>
</gene>
<keyword evidence="1" id="KW-0238">DNA-binding</keyword>
<name>A0A923HEG2_9BURK</name>
<dbReference type="Pfam" id="PF13411">
    <property type="entry name" value="MerR_1"/>
    <property type="match status" value="1"/>
</dbReference>
<dbReference type="GO" id="GO:0003677">
    <property type="term" value="F:DNA binding"/>
    <property type="evidence" value="ECO:0007669"/>
    <property type="project" value="UniProtKB-KW"/>
</dbReference>
<dbReference type="InterPro" id="IPR047057">
    <property type="entry name" value="MerR_fam"/>
</dbReference>
<organism evidence="3 4">
    <name type="scientific">Undibacterium jejuense</name>
    <dbReference type="NCBI Taxonomy" id="1344949"/>
    <lineage>
        <taxon>Bacteria</taxon>
        <taxon>Pseudomonadati</taxon>
        <taxon>Pseudomonadota</taxon>
        <taxon>Betaproteobacteria</taxon>
        <taxon>Burkholderiales</taxon>
        <taxon>Oxalobacteraceae</taxon>
        <taxon>Undibacterium</taxon>
    </lineage>
</organism>
<dbReference type="CDD" id="cd00592">
    <property type="entry name" value="HTH_MerR-like"/>
    <property type="match status" value="1"/>
</dbReference>
<reference evidence="3" key="1">
    <citation type="submission" date="2020-08" db="EMBL/GenBank/DDBJ databases">
        <title>Novel species isolated from subtropical streams in China.</title>
        <authorList>
            <person name="Lu H."/>
        </authorList>
    </citation>
    <scope>NUCLEOTIDE SEQUENCE</scope>
    <source>
        <strain evidence="3">KACC 12607</strain>
    </source>
</reference>
<dbReference type="SMART" id="SM00422">
    <property type="entry name" value="HTH_MERR"/>
    <property type="match status" value="1"/>
</dbReference>
<dbReference type="PANTHER" id="PTHR30204">
    <property type="entry name" value="REDOX-CYCLING DRUG-SENSING TRANSCRIPTIONAL ACTIVATOR SOXR"/>
    <property type="match status" value="1"/>
</dbReference>
<dbReference type="InterPro" id="IPR000551">
    <property type="entry name" value="MerR-type_HTH_dom"/>
</dbReference>